<sequence>MEGRWRFEWFGTGSPGLFVARFLFERSPSTLVNLIGLDALIKDGYGKITANLKFLNSIEGKLLLTSKLSVEGPTRMKEEYIEGLLETPVVSEQAIPEQLKGAFAQATNALQQLPAPIKDVFSNGLQLPLSGTFQRLFMISYLDEEILIIRDSSGAPEVLTRLEGPPSVDSEPVIAELFSPCCMLFPFVL</sequence>
<keyword evidence="6" id="KW-1185">Reference proteome</keyword>
<reference evidence="5 6" key="1">
    <citation type="journal article" date="2020" name="Nat. Food">
        <title>A phased Vanilla planifolia genome enables genetic improvement of flavour and production.</title>
        <authorList>
            <person name="Hasing T."/>
            <person name="Tang H."/>
            <person name="Brym M."/>
            <person name="Khazi F."/>
            <person name="Huang T."/>
            <person name="Chambers A.H."/>
        </authorList>
    </citation>
    <scope>NUCLEOTIDE SEQUENCE [LARGE SCALE GENOMIC DNA]</scope>
    <source>
        <tissue evidence="5">Leaf</tissue>
    </source>
</reference>
<evidence type="ECO:0000259" key="4">
    <source>
        <dbReference type="Pfam" id="PF04755"/>
    </source>
</evidence>
<keyword evidence="3" id="KW-0809">Transit peptide</keyword>
<dbReference type="InterPro" id="IPR006843">
    <property type="entry name" value="PAP/fibrillin_dom"/>
</dbReference>
<name>A0A835RUD3_VANPL</name>
<evidence type="ECO:0000313" key="5">
    <source>
        <dbReference type="EMBL" id="KAG0498304.1"/>
    </source>
</evidence>
<dbReference type="EMBL" id="JADCNL010000001">
    <property type="protein sequence ID" value="KAG0498304.1"/>
    <property type="molecule type" value="Genomic_DNA"/>
</dbReference>
<comment type="caution">
    <text evidence="5">The sequence shown here is derived from an EMBL/GenBank/DDBJ whole genome shotgun (WGS) entry which is preliminary data.</text>
</comment>
<dbReference type="AlphaFoldDB" id="A0A835RUD3"/>
<evidence type="ECO:0000256" key="1">
    <source>
        <dbReference type="ARBA" id="ARBA00004474"/>
    </source>
</evidence>
<comment type="subcellular location">
    <subcellularLocation>
        <location evidence="1">Plastid</location>
    </subcellularLocation>
</comment>
<dbReference type="Proteomes" id="UP000636800">
    <property type="component" value="Chromosome 1"/>
</dbReference>
<evidence type="ECO:0000313" key="6">
    <source>
        <dbReference type="Proteomes" id="UP000636800"/>
    </source>
</evidence>
<dbReference type="PANTHER" id="PTHR31906">
    <property type="entry name" value="PLASTID-LIPID-ASSOCIATED PROTEIN 4, CHLOROPLASTIC-RELATED"/>
    <property type="match status" value="1"/>
</dbReference>
<gene>
    <name evidence="5" type="ORF">HPP92_002995</name>
</gene>
<dbReference type="OrthoDB" id="26525at2759"/>
<proteinExistence type="predicted"/>
<dbReference type="Pfam" id="PF04755">
    <property type="entry name" value="PAP_fibrillin"/>
    <property type="match status" value="1"/>
</dbReference>
<evidence type="ECO:0000256" key="3">
    <source>
        <dbReference type="ARBA" id="ARBA00022946"/>
    </source>
</evidence>
<protein>
    <recommendedName>
        <fullName evidence="4">Plastid lipid-associated protein/fibrillin conserved domain-containing protein</fullName>
    </recommendedName>
</protein>
<evidence type="ECO:0000256" key="2">
    <source>
        <dbReference type="ARBA" id="ARBA00022640"/>
    </source>
</evidence>
<dbReference type="GO" id="GO:0009536">
    <property type="term" value="C:plastid"/>
    <property type="evidence" value="ECO:0007669"/>
    <property type="project" value="UniProtKB-SubCell"/>
</dbReference>
<feature type="domain" description="Plastid lipid-associated protein/fibrillin conserved" evidence="4">
    <location>
        <begin position="51"/>
        <end position="159"/>
    </location>
</feature>
<organism evidence="5 6">
    <name type="scientific">Vanilla planifolia</name>
    <name type="common">Vanilla</name>
    <dbReference type="NCBI Taxonomy" id="51239"/>
    <lineage>
        <taxon>Eukaryota</taxon>
        <taxon>Viridiplantae</taxon>
        <taxon>Streptophyta</taxon>
        <taxon>Embryophyta</taxon>
        <taxon>Tracheophyta</taxon>
        <taxon>Spermatophyta</taxon>
        <taxon>Magnoliopsida</taxon>
        <taxon>Liliopsida</taxon>
        <taxon>Asparagales</taxon>
        <taxon>Orchidaceae</taxon>
        <taxon>Vanilloideae</taxon>
        <taxon>Vanilleae</taxon>
        <taxon>Vanilla</taxon>
    </lineage>
</organism>
<accession>A0A835RUD3</accession>
<keyword evidence="2" id="KW-0934">Plastid</keyword>
<dbReference type="InterPro" id="IPR039633">
    <property type="entry name" value="PAP"/>
</dbReference>